<reference evidence="9" key="1">
    <citation type="submission" date="2022-10" db="EMBL/GenBank/DDBJ databases">
        <title>The WGS of Solirubrobacter ginsenosidimutans DSM 21036.</title>
        <authorList>
            <person name="Jiang Z."/>
        </authorList>
    </citation>
    <scope>NUCLEOTIDE SEQUENCE</scope>
    <source>
        <strain evidence="9">DSM 21036</strain>
    </source>
</reference>
<evidence type="ECO:0000313" key="9">
    <source>
        <dbReference type="EMBL" id="MDA0164249.1"/>
    </source>
</evidence>
<evidence type="ECO:0000256" key="7">
    <source>
        <dbReference type="ARBA" id="ARBA00023285"/>
    </source>
</evidence>
<proteinExistence type="inferred from homology"/>
<dbReference type="AlphaFoldDB" id="A0A9X3S353"/>
<evidence type="ECO:0000256" key="2">
    <source>
        <dbReference type="ARBA" id="ARBA00001947"/>
    </source>
</evidence>
<dbReference type="InterPro" id="IPR010182">
    <property type="entry name" value="ArgE/DapE"/>
</dbReference>
<sequence length="393" mass="41802">MDLRSAVESGWEHQLELLRALVRSPSLLGSERDAQELVAAELADIGLSPQMWDVGSHGPGSSPPLLDYTRRPNVTAIRRGAGRGRSLTFNGHIDVVPVGVEANWSYDPWGAAIEGGRMYGRGAADMKAGVVAMLGALRALRNVELGGTLCVETVIEEECTGNGAAACRARGPRTDAALIPEPFNHLALEAQVGVLWATVTVEGRAAHAERADQADNALVKALPVIEAIRALEREVNADAAFYGHPHPLNYNVGVARAGDWASSVPEQCVLEVRLAALPGEDLAAVRARFEAAVDARVEWRGFQADGFTLAREEPLFDVLGRAHTAVHGAPLEFLAFTGTTDARAFVVHDATPATCYGPIGGNLHAPDEWVDLESVRATTLVLALAAAEWCAIP</sequence>
<dbReference type="InterPro" id="IPR002933">
    <property type="entry name" value="Peptidase_M20"/>
</dbReference>
<dbReference type="InterPro" id="IPR050072">
    <property type="entry name" value="Peptidase_M20A"/>
</dbReference>
<name>A0A9X3S353_9ACTN</name>
<evidence type="ECO:0000256" key="5">
    <source>
        <dbReference type="ARBA" id="ARBA00022801"/>
    </source>
</evidence>
<dbReference type="NCBIfam" id="NF005306">
    <property type="entry name" value="PRK06837.1"/>
    <property type="match status" value="1"/>
</dbReference>
<evidence type="ECO:0000256" key="4">
    <source>
        <dbReference type="ARBA" id="ARBA00022723"/>
    </source>
</evidence>
<dbReference type="SUPFAM" id="SSF53187">
    <property type="entry name" value="Zn-dependent exopeptidases"/>
    <property type="match status" value="1"/>
</dbReference>
<comment type="cofactor">
    <cofactor evidence="1">
        <name>Co(2+)</name>
        <dbReference type="ChEBI" id="CHEBI:48828"/>
    </cofactor>
</comment>
<dbReference type="Pfam" id="PF01546">
    <property type="entry name" value="Peptidase_M20"/>
    <property type="match status" value="1"/>
</dbReference>
<dbReference type="Gene3D" id="3.30.70.360">
    <property type="match status" value="1"/>
</dbReference>
<evidence type="ECO:0000256" key="6">
    <source>
        <dbReference type="ARBA" id="ARBA00022833"/>
    </source>
</evidence>
<dbReference type="EC" id="3.4.-.-" evidence="9"/>
<dbReference type="EMBL" id="JAPDOD010000032">
    <property type="protein sequence ID" value="MDA0164249.1"/>
    <property type="molecule type" value="Genomic_DNA"/>
</dbReference>
<dbReference type="Gene3D" id="3.40.630.10">
    <property type="entry name" value="Zn peptidases"/>
    <property type="match status" value="1"/>
</dbReference>
<dbReference type="InterPro" id="IPR011650">
    <property type="entry name" value="Peptidase_M20_dimer"/>
</dbReference>
<keyword evidence="6" id="KW-0862">Zinc</keyword>
<comment type="cofactor">
    <cofactor evidence="2">
        <name>Zn(2+)</name>
        <dbReference type="ChEBI" id="CHEBI:29105"/>
    </cofactor>
</comment>
<evidence type="ECO:0000256" key="1">
    <source>
        <dbReference type="ARBA" id="ARBA00001941"/>
    </source>
</evidence>
<feature type="domain" description="Peptidase M20 dimerisation" evidence="8">
    <location>
        <begin position="191"/>
        <end position="296"/>
    </location>
</feature>
<dbReference type="GO" id="GO:0046872">
    <property type="term" value="F:metal ion binding"/>
    <property type="evidence" value="ECO:0007669"/>
    <property type="project" value="UniProtKB-KW"/>
</dbReference>
<evidence type="ECO:0000259" key="8">
    <source>
        <dbReference type="Pfam" id="PF07687"/>
    </source>
</evidence>
<dbReference type="PANTHER" id="PTHR43808">
    <property type="entry name" value="ACETYLORNITHINE DEACETYLASE"/>
    <property type="match status" value="1"/>
</dbReference>
<protein>
    <submittedName>
        <fullName evidence="9">ArgE/DapE family deacylase</fullName>
        <ecNumber evidence="9">3.4.-.-</ecNumber>
    </submittedName>
</protein>
<dbReference type="RefSeq" id="WP_270043501.1">
    <property type="nucleotide sequence ID" value="NZ_JAPDOD010000032.1"/>
</dbReference>
<dbReference type="Pfam" id="PF07687">
    <property type="entry name" value="M20_dimer"/>
    <property type="match status" value="1"/>
</dbReference>
<dbReference type="InterPro" id="IPR036264">
    <property type="entry name" value="Bact_exopeptidase_dim_dom"/>
</dbReference>
<gene>
    <name evidence="9" type="ORF">OM076_28520</name>
</gene>
<comment type="caution">
    <text evidence="9">The sequence shown here is derived from an EMBL/GenBank/DDBJ whole genome shotgun (WGS) entry which is preliminary data.</text>
</comment>
<comment type="similarity">
    <text evidence="3">Belongs to the peptidase M20A family.</text>
</comment>
<dbReference type="Proteomes" id="UP001149140">
    <property type="component" value="Unassembled WGS sequence"/>
</dbReference>
<evidence type="ECO:0000313" key="10">
    <source>
        <dbReference type="Proteomes" id="UP001149140"/>
    </source>
</evidence>
<dbReference type="GO" id="GO:0016787">
    <property type="term" value="F:hydrolase activity"/>
    <property type="evidence" value="ECO:0007669"/>
    <property type="project" value="UniProtKB-KW"/>
</dbReference>
<dbReference type="SUPFAM" id="SSF55031">
    <property type="entry name" value="Bacterial exopeptidase dimerisation domain"/>
    <property type="match status" value="1"/>
</dbReference>
<keyword evidence="10" id="KW-1185">Reference proteome</keyword>
<evidence type="ECO:0000256" key="3">
    <source>
        <dbReference type="ARBA" id="ARBA00006247"/>
    </source>
</evidence>
<keyword evidence="4" id="KW-0479">Metal-binding</keyword>
<dbReference type="PANTHER" id="PTHR43808:SF25">
    <property type="entry name" value="PEPTIDASE M20 DIMERISATION DOMAIN-CONTAINING PROTEIN"/>
    <property type="match status" value="1"/>
</dbReference>
<keyword evidence="7" id="KW-0170">Cobalt</keyword>
<accession>A0A9X3S353</accession>
<dbReference type="NCBIfam" id="TIGR01910">
    <property type="entry name" value="DapE-ArgE"/>
    <property type="match status" value="1"/>
</dbReference>
<keyword evidence="5 9" id="KW-0378">Hydrolase</keyword>
<organism evidence="9 10">
    <name type="scientific">Solirubrobacter ginsenosidimutans</name>
    <dbReference type="NCBI Taxonomy" id="490573"/>
    <lineage>
        <taxon>Bacteria</taxon>
        <taxon>Bacillati</taxon>
        <taxon>Actinomycetota</taxon>
        <taxon>Thermoleophilia</taxon>
        <taxon>Solirubrobacterales</taxon>
        <taxon>Solirubrobacteraceae</taxon>
        <taxon>Solirubrobacter</taxon>
    </lineage>
</organism>